<evidence type="ECO:0000256" key="1">
    <source>
        <dbReference type="SAM" id="SignalP"/>
    </source>
</evidence>
<sequence>MKKQTVLLALIAGMLSSCACDPENLIKGAMWGMEKMAGVGYFPSPEILALGNFERVEVSMSKQHLDGETQAEIELRLINGKGPDMHYSEENLARKCAELYAKEYSKIYEYQTIRIVFIQTDPFQPDNMAMSEYSFQVEDLLQ</sequence>
<accession>A0ABV6FTC1</accession>
<dbReference type="PROSITE" id="PS51257">
    <property type="entry name" value="PROKAR_LIPOPROTEIN"/>
    <property type="match status" value="1"/>
</dbReference>
<evidence type="ECO:0000313" key="3">
    <source>
        <dbReference type="Proteomes" id="UP001589797"/>
    </source>
</evidence>
<organism evidence="2 3">
    <name type="scientific">Fontibacter flavus</name>
    <dbReference type="NCBI Taxonomy" id="654838"/>
    <lineage>
        <taxon>Bacteria</taxon>
        <taxon>Pseudomonadati</taxon>
        <taxon>Bacteroidota</taxon>
        <taxon>Cytophagia</taxon>
        <taxon>Cytophagales</taxon>
        <taxon>Cyclobacteriaceae</taxon>
        <taxon>Fontibacter</taxon>
    </lineage>
</organism>
<keyword evidence="3" id="KW-1185">Reference proteome</keyword>
<keyword evidence="1" id="KW-0732">Signal</keyword>
<gene>
    <name evidence="2" type="ORF">ACFFIP_10150</name>
</gene>
<dbReference type="EMBL" id="JBHLWI010000028">
    <property type="protein sequence ID" value="MFC0263042.1"/>
    <property type="molecule type" value="Genomic_DNA"/>
</dbReference>
<dbReference type="RefSeq" id="WP_382387507.1">
    <property type="nucleotide sequence ID" value="NZ_JBHLWI010000028.1"/>
</dbReference>
<feature type="chain" id="PRO_5045690802" description="DUF4377 domain-containing protein" evidence="1">
    <location>
        <begin position="20"/>
        <end position="142"/>
    </location>
</feature>
<protein>
    <recommendedName>
        <fullName evidence="4">DUF4377 domain-containing protein</fullName>
    </recommendedName>
</protein>
<reference evidence="2 3" key="1">
    <citation type="submission" date="2024-09" db="EMBL/GenBank/DDBJ databases">
        <authorList>
            <person name="Sun Q."/>
            <person name="Mori K."/>
        </authorList>
    </citation>
    <scope>NUCLEOTIDE SEQUENCE [LARGE SCALE GENOMIC DNA]</scope>
    <source>
        <strain evidence="2 3">CCM 7650</strain>
    </source>
</reference>
<feature type="signal peptide" evidence="1">
    <location>
        <begin position="1"/>
        <end position="19"/>
    </location>
</feature>
<name>A0ABV6FTC1_9BACT</name>
<evidence type="ECO:0000313" key="2">
    <source>
        <dbReference type="EMBL" id="MFC0263042.1"/>
    </source>
</evidence>
<comment type="caution">
    <text evidence="2">The sequence shown here is derived from an EMBL/GenBank/DDBJ whole genome shotgun (WGS) entry which is preliminary data.</text>
</comment>
<proteinExistence type="predicted"/>
<evidence type="ECO:0008006" key="4">
    <source>
        <dbReference type="Google" id="ProtNLM"/>
    </source>
</evidence>
<dbReference type="Proteomes" id="UP001589797">
    <property type="component" value="Unassembled WGS sequence"/>
</dbReference>